<dbReference type="Proteomes" id="UP000640485">
    <property type="component" value="Unassembled WGS sequence"/>
</dbReference>
<dbReference type="PANTHER" id="PTHR32305">
    <property type="match status" value="1"/>
</dbReference>
<evidence type="ECO:0000259" key="4">
    <source>
        <dbReference type="Pfam" id="PF20148"/>
    </source>
</evidence>
<dbReference type="Pfam" id="PF05593">
    <property type="entry name" value="RHS_repeat"/>
    <property type="match status" value="3"/>
</dbReference>
<dbReference type="Pfam" id="PF20148">
    <property type="entry name" value="DUF6531"/>
    <property type="match status" value="1"/>
</dbReference>
<feature type="domain" description="Teneurin-like YD-shell" evidence="5">
    <location>
        <begin position="1104"/>
        <end position="1380"/>
    </location>
</feature>
<dbReference type="InterPro" id="IPR031325">
    <property type="entry name" value="RHS_repeat"/>
</dbReference>
<feature type="domain" description="DUF6531" evidence="4">
    <location>
        <begin position="370"/>
        <end position="440"/>
    </location>
</feature>
<keyword evidence="1" id="KW-0677">Repeat</keyword>
<accession>A0A934SF24</accession>
<dbReference type="EMBL" id="JAEPRQ010000008">
    <property type="protein sequence ID" value="MBK4217701.1"/>
    <property type="molecule type" value="Genomic_DNA"/>
</dbReference>
<evidence type="ECO:0000313" key="7">
    <source>
        <dbReference type="Proteomes" id="UP000640485"/>
    </source>
</evidence>
<feature type="transmembrane region" description="Helical" evidence="3">
    <location>
        <begin position="209"/>
        <end position="231"/>
    </location>
</feature>
<dbReference type="InterPro" id="IPR045351">
    <property type="entry name" value="DUF6531"/>
</dbReference>
<keyword evidence="3" id="KW-1133">Transmembrane helix</keyword>
<dbReference type="InterPro" id="IPR050708">
    <property type="entry name" value="T6SS_VgrG/RHS"/>
</dbReference>
<feature type="domain" description="Teneurin-like YD-shell" evidence="5">
    <location>
        <begin position="866"/>
        <end position="986"/>
    </location>
</feature>
<evidence type="ECO:0000256" key="3">
    <source>
        <dbReference type="SAM" id="Phobius"/>
    </source>
</evidence>
<dbReference type="Pfam" id="PF25023">
    <property type="entry name" value="TEN_YD-shell"/>
    <property type="match status" value="2"/>
</dbReference>
<dbReference type="InterPro" id="IPR022385">
    <property type="entry name" value="Rhs_assc_core"/>
</dbReference>
<evidence type="ECO:0000256" key="2">
    <source>
        <dbReference type="SAM" id="MobiDB-lite"/>
    </source>
</evidence>
<dbReference type="InterPro" id="IPR006530">
    <property type="entry name" value="YD"/>
</dbReference>
<evidence type="ECO:0000313" key="6">
    <source>
        <dbReference type="EMBL" id="MBK4217701.1"/>
    </source>
</evidence>
<keyword evidence="3" id="KW-0812">Transmembrane</keyword>
<reference evidence="6" key="1">
    <citation type="submission" date="2021-01" db="EMBL/GenBank/DDBJ databases">
        <title>Paracoccus amoyensis sp. nov., isolated from the surface seawater along the coast of Xiamen Island, China.</title>
        <authorList>
            <person name="Lyu L."/>
        </authorList>
    </citation>
    <scope>NUCLEOTIDE SEQUENCE</scope>
    <source>
        <strain evidence="6">MJ17</strain>
    </source>
</reference>
<proteinExistence type="predicted"/>
<dbReference type="Gene3D" id="2.60.200.60">
    <property type="match status" value="1"/>
</dbReference>
<comment type="caution">
    <text evidence="6">The sequence shown here is derived from an EMBL/GenBank/DDBJ whole genome shotgun (WGS) entry which is preliminary data.</text>
</comment>
<dbReference type="CDD" id="cd14742">
    <property type="entry name" value="PAAR_RHS"/>
    <property type="match status" value="1"/>
</dbReference>
<dbReference type="NCBIfam" id="TIGR01643">
    <property type="entry name" value="YD_repeat_2x"/>
    <property type="match status" value="5"/>
</dbReference>
<dbReference type="RefSeq" id="WP_200688716.1">
    <property type="nucleotide sequence ID" value="NZ_JAEPRQ010000008.1"/>
</dbReference>
<gene>
    <name evidence="6" type="ORF">JJJ17_17350</name>
</gene>
<dbReference type="InterPro" id="IPR008727">
    <property type="entry name" value="PAAR_motif"/>
</dbReference>
<keyword evidence="3" id="KW-0472">Membrane</keyword>
<protein>
    <submittedName>
        <fullName evidence="6">PAAR/RHS domain-containing protein</fullName>
    </submittedName>
</protein>
<dbReference type="PANTHER" id="PTHR32305:SF15">
    <property type="entry name" value="PROTEIN RHSA-RELATED"/>
    <property type="match status" value="1"/>
</dbReference>
<feature type="region of interest" description="Disordered" evidence="2">
    <location>
        <begin position="1522"/>
        <end position="1558"/>
    </location>
</feature>
<dbReference type="InterPro" id="IPR056823">
    <property type="entry name" value="TEN-like_YD-shell"/>
</dbReference>
<feature type="transmembrane region" description="Helical" evidence="3">
    <location>
        <begin position="181"/>
        <end position="202"/>
    </location>
</feature>
<dbReference type="Pfam" id="PF05488">
    <property type="entry name" value="PAAR_motif"/>
    <property type="match status" value="1"/>
</dbReference>
<evidence type="ECO:0000259" key="5">
    <source>
        <dbReference type="Pfam" id="PF25023"/>
    </source>
</evidence>
<evidence type="ECO:0000256" key="1">
    <source>
        <dbReference type="ARBA" id="ARBA00022737"/>
    </source>
</evidence>
<dbReference type="NCBIfam" id="TIGR03696">
    <property type="entry name" value="Rhs_assc_core"/>
    <property type="match status" value="1"/>
</dbReference>
<organism evidence="6 7">
    <name type="scientific">Paracoccus caeni</name>
    <dbReference type="NCBI Taxonomy" id="657651"/>
    <lineage>
        <taxon>Bacteria</taxon>
        <taxon>Pseudomonadati</taxon>
        <taxon>Pseudomonadota</taxon>
        <taxon>Alphaproteobacteria</taxon>
        <taxon>Rhodobacterales</taxon>
        <taxon>Paracoccaceae</taxon>
        <taxon>Paracoccus</taxon>
    </lineage>
</organism>
<name>A0A934SF24_9RHOB</name>
<sequence length="1558" mass="169541">MSGGMLAGMTSGAYSAQPTFGNQNWINNPGTGPVGNPTGGGTSTFPEGLSEYQQQALGNAATQSDPGAGAHFVDGIIDSYNSGPVQALATYGPIAAAGVGGAITASAAGATGMALAGAAAAAALPVAVATAAGLVYAQIGFGIGEGFGHWAMDAMGFERIAEDGEMPATVGHPIAHAETGWSLGAMVLGAVAAVAVAALVVATAGAASVLVVAFVAGASAGLVGGIGFGFASAAGQYGSNKGVIKKGSANVKFNNKSVARVSDLVDCDDHAESFVAEGAETVFANNLPIARIGHKTTCNGTINDGLTNIAIDIDTSAIALPIDRGWAERITDLGLIVLDWLPIGGRRPRGGDPATNRGGDLPNSCRSTCGDPIDVATGQFVDLRTDIFIPGTIPLRLDRCHSVTAGGSQGRGWSGTWAQHLRIDGETVTFQSPEGSQITFHAPQDEVVSHNLRFPHLELLGRRSADLFLYDRPARLFYVFADEGGALRRLSRIEDRNGNRITFLYDDGGLHRVEHSDGFALQVHSERGLIRHAALQAADADECVFSWDYTRDGRLKEVQSSQTGTMRYDHDAEGRITAWHDAKDTHVHYEYGEHGRIVRTWTDSGHMSGQIDYDLRRKRTVYTSAQGEATAFDWDEDGLVWRLTDPLGHVWLTEWDRALHVTARVDPLGNRSEFTYDAFGNLTRHKNAEGVVISFDHDASGQLLASTDAMGNRTEFRHDERGNLVGLTDALGRVTTMGLGLKGELLRIDLPGGVQERIYYDPLLRPSRRRDPDGNETLMGYDTEGRLRWYTDEIGATTRYDMTRGAENPRGALRMLETPDGAISTLSWDIEGQLRTITDPNGTSRHFRFGAFDLPVETVDAKGHRLRLEHDPHLRLSAVVNELGERYEYAYDAVGNLTAERDYSGRVTRYNHDAVGRVIQKIATNGTRTDFTYSPSGLLLSQRIEGEAETRFTYDPSGMMIRVENGAAVVEYDYDALGRVVAERLNGREITSEYSVAGQRIARSGDVLHLTAGWTRAGLPTELGIGDHAPLAFHHDPRGLEQLRSSPTGFALAQGHTIMGQLSEQMAGPLARLPEEARRGGLGHSIPVEMATRIGARAHRSYDWDKLGRAISVNDRVMGLVRFDYDQRGQVTTTRRDTPDGQSALSHFEYDPARNIAAVIEAGRTVPVESNAGRIKRRGTVSYRHDDCGRVIEKRVEEPGFRPRVWHMDWDGQDQLSAVTTPDGTVWRYTYDPLGRRIARASGSQGYAYQWEGDRLIAEAPMTANGEVAWDSARHWVYEPGSFRPLAQIDGEVLHYVVTDHLGTPRELFSEDGTEVAWRSELGLWGDIAELRLPRPANDNEAPADCPIRFQGQWEDAETGLYYNRFRYYDPEATQYLSPDPIGLAGGVRPQGYVADPNGWVDPLGLAPITPGDFGLGTITDDPVLHRLWIDAMKDAAAAKKSNGYTRLLELYDQGKTPTTKQLEAAFKSVNDRFLSSARNAGYTIAQTHHWNYNKGSYPTQIVDPRHLVPTPSRAVHQQIHQATTSNPSKPWAGPIADEHRINIPDHSTPLPPRPTCK</sequence>
<keyword evidence="7" id="KW-1185">Reference proteome</keyword>
<dbReference type="Gene3D" id="2.180.10.10">
    <property type="entry name" value="RHS repeat-associated core"/>
    <property type="match status" value="2"/>
</dbReference>